<evidence type="ECO:0000256" key="1">
    <source>
        <dbReference type="ARBA" id="ARBA00023002"/>
    </source>
</evidence>
<dbReference type="GO" id="GO:0016491">
    <property type="term" value="F:oxidoreductase activity"/>
    <property type="evidence" value="ECO:0007669"/>
    <property type="project" value="UniProtKB-KW"/>
</dbReference>
<keyword evidence="4" id="KW-1185">Reference proteome</keyword>
<feature type="domain" description="NADP-dependent oxidoreductase" evidence="2">
    <location>
        <begin position="16"/>
        <end position="295"/>
    </location>
</feature>
<protein>
    <submittedName>
        <fullName evidence="3">Predicted oxidoreductase</fullName>
    </submittedName>
</protein>
<dbReference type="SUPFAM" id="SSF51430">
    <property type="entry name" value="NAD(P)-linked oxidoreductase"/>
    <property type="match status" value="1"/>
</dbReference>
<evidence type="ECO:0000313" key="4">
    <source>
        <dbReference type="Proteomes" id="UP000183974"/>
    </source>
</evidence>
<accession>A0A1M7HAL3</accession>
<dbReference type="Proteomes" id="UP000183974">
    <property type="component" value="Unassembled WGS sequence"/>
</dbReference>
<keyword evidence="1" id="KW-0560">Oxidoreductase</keyword>
<gene>
    <name evidence="3" type="ORF">SAMN05444398_11257</name>
</gene>
<dbReference type="Pfam" id="PF00248">
    <property type="entry name" value="Aldo_ket_red"/>
    <property type="match status" value="1"/>
</dbReference>
<reference evidence="3 4" key="1">
    <citation type="submission" date="2016-11" db="EMBL/GenBank/DDBJ databases">
        <authorList>
            <person name="Jaros S."/>
            <person name="Januszkiewicz K."/>
            <person name="Wedrychowicz H."/>
        </authorList>
    </citation>
    <scope>NUCLEOTIDE SEQUENCE [LARGE SCALE GENOMIC DNA]</scope>
    <source>
        <strain evidence="3 4">DSM 29589</strain>
    </source>
</reference>
<dbReference type="EMBL" id="FRBR01000012">
    <property type="protein sequence ID" value="SHM25458.1"/>
    <property type="molecule type" value="Genomic_DNA"/>
</dbReference>
<dbReference type="PANTHER" id="PTHR43364">
    <property type="entry name" value="NADH-SPECIFIC METHYLGLYOXAL REDUCTASE-RELATED"/>
    <property type="match status" value="1"/>
</dbReference>
<dbReference type="InterPro" id="IPR050523">
    <property type="entry name" value="AKR_Detox_Biosynth"/>
</dbReference>
<dbReference type="RefSeq" id="WP_073036232.1">
    <property type="nucleotide sequence ID" value="NZ_BMLR01000008.1"/>
</dbReference>
<name>A0A1M7HAL3_9RHOB</name>
<sequence length="310" mass="33582">MTHLTSPDGTPASRFAFGTMQFGGTADETASRAMFDACIAAGITHFDTANLYTDGAAEEMLGRFAAPMRERLIIATKVGYVGGAGRDNLLAQFDVSRKRLGMDHVDILYLHRFDPDTDLRETLETFASLRDQGRITHMGLSNIAAWQVMKAACLGAEFSLSPAILQPMYNLVKRQAEVEILPMCASEGIAIAPYSPLAGGLLTGKYAQGETGRLTENDRYATRYGQDWMHQAARDLSQIAADLGTHPATLAAAWVARHPAHPMPILSARSLEQLQPSLDAIAYDMDAALYDRLAALSPAPPPATDRLEEA</sequence>
<dbReference type="AlphaFoldDB" id="A0A1M7HAL3"/>
<dbReference type="InterPro" id="IPR023210">
    <property type="entry name" value="NADP_OxRdtase_dom"/>
</dbReference>
<dbReference type="PANTHER" id="PTHR43364:SF4">
    <property type="entry name" value="NAD(P)-LINKED OXIDOREDUCTASE SUPERFAMILY PROTEIN"/>
    <property type="match status" value="1"/>
</dbReference>
<evidence type="ECO:0000259" key="2">
    <source>
        <dbReference type="Pfam" id="PF00248"/>
    </source>
</evidence>
<dbReference type="STRING" id="337701.SAMN05444398_11257"/>
<dbReference type="InterPro" id="IPR036812">
    <property type="entry name" value="NAD(P)_OxRdtase_dom_sf"/>
</dbReference>
<proteinExistence type="predicted"/>
<dbReference type="Gene3D" id="3.20.20.100">
    <property type="entry name" value="NADP-dependent oxidoreductase domain"/>
    <property type="match status" value="1"/>
</dbReference>
<organism evidence="3 4">
    <name type="scientific">Roseovarius pacificus</name>
    <dbReference type="NCBI Taxonomy" id="337701"/>
    <lineage>
        <taxon>Bacteria</taxon>
        <taxon>Pseudomonadati</taxon>
        <taxon>Pseudomonadota</taxon>
        <taxon>Alphaproteobacteria</taxon>
        <taxon>Rhodobacterales</taxon>
        <taxon>Roseobacteraceae</taxon>
        <taxon>Roseovarius</taxon>
    </lineage>
</organism>
<evidence type="ECO:0000313" key="3">
    <source>
        <dbReference type="EMBL" id="SHM25458.1"/>
    </source>
</evidence>
<dbReference type="GO" id="GO:0005829">
    <property type="term" value="C:cytosol"/>
    <property type="evidence" value="ECO:0007669"/>
    <property type="project" value="TreeGrafter"/>
</dbReference>
<dbReference type="OrthoDB" id="9803483at2"/>